<dbReference type="EMBL" id="SAWY01000005">
    <property type="protein sequence ID" value="TPH18015.1"/>
    <property type="molecule type" value="Genomic_DNA"/>
</dbReference>
<keyword evidence="3" id="KW-1185">Reference proteome</keyword>
<keyword evidence="1" id="KW-0732">Signal</keyword>
<dbReference type="RefSeq" id="WP_140601586.1">
    <property type="nucleotide sequence ID" value="NZ_SAWY01000005.1"/>
</dbReference>
<dbReference type="Proteomes" id="UP000315303">
    <property type="component" value="Unassembled WGS sequence"/>
</dbReference>
<proteinExistence type="predicted"/>
<evidence type="ECO:0008006" key="4">
    <source>
        <dbReference type="Google" id="ProtNLM"/>
    </source>
</evidence>
<accession>A0A502L6D9</accession>
<evidence type="ECO:0000313" key="3">
    <source>
        <dbReference type="Proteomes" id="UP000315303"/>
    </source>
</evidence>
<protein>
    <recommendedName>
        <fullName evidence="4">DUF2846 domain-containing protein</fullName>
    </recommendedName>
</protein>
<dbReference type="OrthoDB" id="5951953at2"/>
<organism evidence="2 3">
    <name type="scientific">Litorilituus lipolyticus</name>
    <dbReference type="NCBI Taxonomy" id="2491017"/>
    <lineage>
        <taxon>Bacteria</taxon>
        <taxon>Pseudomonadati</taxon>
        <taxon>Pseudomonadota</taxon>
        <taxon>Gammaproteobacteria</taxon>
        <taxon>Alteromonadales</taxon>
        <taxon>Colwelliaceae</taxon>
        <taxon>Litorilituus</taxon>
    </lineage>
</organism>
<reference evidence="2 3" key="1">
    <citation type="submission" date="2019-01" db="EMBL/GenBank/DDBJ databases">
        <title>Litorilituus lipolytica sp. nov., isolated from intertidal sand of the Yellow Sea in China.</title>
        <authorList>
            <person name="Liu A."/>
        </authorList>
    </citation>
    <scope>NUCLEOTIDE SEQUENCE [LARGE SCALE GENOMIC DNA]</scope>
    <source>
        <strain evidence="2 3">RZ04</strain>
    </source>
</reference>
<feature type="signal peptide" evidence="1">
    <location>
        <begin position="1"/>
        <end position="21"/>
    </location>
</feature>
<name>A0A502L6D9_9GAMM</name>
<gene>
    <name evidence="2" type="ORF">EPA86_02550</name>
</gene>
<comment type="caution">
    <text evidence="2">The sequence shown here is derived from an EMBL/GenBank/DDBJ whole genome shotgun (WGS) entry which is preliminary data.</text>
</comment>
<sequence length="130" mass="14029">MKLVKNVFMVLALLGSGYASANFSEIQQLTAPDDKAIIFFYRTGRVGGAVKFHVHKPDGTAVGYLGKSGDSFSIEVAPGSHQFWSRAASRNDVSLTVEAGQVYYVKATVKVGLAVGRPVLEQVRIDQVPQ</sequence>
<dbReference type="AlphaFoldDB" id="A0A502L6D9"/>
<feature type="chain" id="PRO_5021329413" description="DUF2846 domain-containing protein" evidence="1">
    <location>
        <begin position="22"/>
        <end position="130"/>
    </location>
</feature>
<evidence type="ECO:0000313" key="2">
    <source>
        <dbReference type="EMBL" id="TPH18015.1"/>
    </source>
</evidence>
<evidence type="ECO:0000256" key="1">
    <source>
        <dbReference type="SAM" id="SignalP"/>
    </source>
</evidence>